<feature type="domain" description="Membrane insertase YidC N-terminal" evidence="16">
    <location>
        <begin position="91"/>
        <end position="343"/>
    </location>
</feature>
<keyword evidence="8 13" id="KW-1133">Transmembrane helix</keyword>
<dbReference type="GO" id="GO:0051205">
    <property type="term" value="P:protein insertion into membrane"/>
    <property type="evidence" value="ECO:0007669"/>
    <property type="project" value="TreeGrafter"/>
</dbReference>
<dbReference type="InterPro" id="IPR038221">
    <property type="entry name" value="YidC_periplasmic_sf"/>
</dbReference>
<feature type="compositionally biased region" description="Basic and acidic residues" evidence="14">
    <location>
        <begin position="76"/>
        <end position="88"/>
    </location>
</feature>
<feature type="compositionally biased region" description="Low complexity" evidence="14">
    <location>
        <begin position="39"/>
        <end position="60"/>
    </location>
</feature>
<feature type="region of interest" description="Disordered" evidence="14">
    <location>
        <begin position="39"/>
        <end position="88"/>
    </location>
</feature>
<evidence type="ECO:0000256" key="13">
    <source>
        <dbReference type="HAMAP-Rule" id="MF_01810"/>
    </source>
</evidence>
<evidence type="ECO:0000256" key="6">
    <source>
        <dbReference type="ARBA" id="ARBA00022692"/>
    </source>
</evidence>
<proteinExistence type="inferred from homology"/>
<dbReference type="GO" id="GO:0015031">
    <property type="term" value="P:protein transport"/>
    <property type="evidence" value="ECO:0007669"/>
    <property type="project" value="UniProtKB-KW"/>
</dbReference>
<dbReference type="NCBIfam" id="TIGR03593">
    <property type="entry name" value="yidC_nterm"/>
    <property type="match status" value="1"/>
</dbReference>
<comment type="subunit">
    <text evidence="13">Interacts with the Sec translocase complex via SecD. Specifically interacts with transmembrane segments of nascent integral membrane proteins during membrane integration.</text>
</comment>
<dbReference type="EMBL" id="ASJR01000018">
    <property type="protein sequence ID" value="ERP31178.1"/>
    <property type="molecule type" value="Genomic_DNA"/>
</dbReference>
<dbReference type="PANTHER" id="PTHR12428:SF65">
    <property type="entry name" value="CYTOCHROME C OXIDASE ASSEMBLY PROTEIN COX18, MITOCHONDRIAL"/>
    <property type="match status" value="1"/>
</dbReference>
<keyword evidence="10 13" id="KW-0143">Chaperone</keyword>
<dbReference type="PRINTS" id="PR00701">
    <property type="entry name" value="60KDINNERMP"/>
</dbReference>
<feature type="domain" description="Membrane insertase YidC/Oxa/ALB C-terminal" evidence="15">
    <location>
        <begin position="372"/>
        <end position="567"/>
    </location>
</feature>
<evidence type="ECO:0000256" key="4">
    <source>
        <dbReference type="ARBA" id="ARBA00022448"/>
    </source>
</evidence>
<evidence type="ECO:0000313" key="18">
    <source>
        <dbReference type="Proteomes" id="UP000017148"/>
    </source>
</evidence>
<keyword evidence="9 13" id="KW-0472">Membrane</keyword>
<dbReference type="Pfam" id="PF14849">
    <property type="entry name" value="YidC_periplas"/>
    <property type="match status" value="1"/>
</dbReference>
<comment type="caution">
    <text evidence="17">The sequence shown here is derived from an EMBL/GenBank/DDBJ whole genome shotgun (WGS) entry which is preliminary data.</text>
</comment>
<dbReference type="AlphaFoldDB" id="U7D5E9"/>
<evidence type="ECO:0000313" key="17">
    <source>
        <dbReference type="EMBL" id="ERP31178.1"/>
    </source>
</evidence>
<feature type="transmembrane region" description="Helical" evidence="13">
    <location>
        <begin position="534"/>
        <end position="553"/>
    </location>
</feature>
<dbReference type="PRINTS" id="PR01900">
    <property type="entry name" value="YIDCPROTEIN"/>
</dbReference>
<keyword evidence="5 13" id="KW-1003">Cell membrane</keyword>
<evidence type="ECO:0000256" key="12">
    <source>
        <dbReference type="ARBA" id="ARBA00033342"/>
    </source>
</evidence>
<dbReference type="InterPro" id="IPR001708">
    <property type="entry name" value="YidC/ALB3/OXA1/COX18"/>
</dbReference>
<dbReference type="STRING" id="1313304.CALK_1977"/>
<dbReference type="GO" id="GO:0032977">
    <property type="term" value="F:membrane insertase activity"/>
    <property type="evidence" value="ECO:0007669"/>
    <property type="project" value="InterPro"/>
</dbReference>
<dbReference type="PANTHER" id="PTHR12428">
    <property type="entry name" value="OXA1"/>
    <property type="match status" value="1"/>
</dbReference>
<evidence type="ECO:0000256" key="7">
    <source>
        <dbReference type="ARBA" id="ARBA00022927"/>
    </source>
</evidence>
<dbReference type="CDD" id="cd19961">
    <property type="entry name" value="EcYidC-like_peri"/>
    <property type="match status" value="1"/>
</dbReference>
<evidence type="ECO:0000256" key="9">
    <source>
        <dbReference type="ARBA" id="ARBA00023136"/>
    </source>
</evidence>
<evidence type="ECO:0000259" key="15">
    <source>
        <dbReference type="Pfam" id="PF02096"/>
    </source>
</evidence>
<evidence type="ECO:0000256" key="3">
    <source>
        <dbReference type="ARBA" id="ARBA00015325"/>
    </source>
</evidence>
<name>U7D5E9_9BACT</name>
<protein>
    <recommendedName>
        <fullName evidence="3 13">Membrane protein insertase YidC</fullName>
    </recommendedName>
    <alternativeName>
        <fullName evidence="12 13">Foldase YidC</fullName>
    </alternativeName>
    <alternativeName>
        <fullName evidence="11 13">Membrane integrase YidC</fullName>
    </alternativeName>
    <alternativeName>
        <fullName evidence="13">Membrane protein YidC</fullName>
    </alternativeName>
</protein>
<feature type="transmembrane region" description="Helical" evidence="13">
    <location>
        <begin position="494"/>
        <end position="514"/>
    </location>
</feature>
<evidence type="ECO:0000256" key="10">
    <source>
        <dbReference type="ARBA" id="ARBA00023186"/>
    </source>
</evidence>
<feature type="transmembrane region" description="Helical" evidence="13">
    <location>
        <begin position="6"/>
        <end position="25"/>
    </location>
</feature>
<dbReference type="Pfam" id="PF02096">
    <property type="entry name" value="60KD_IMP"/>
    <property type="match status" value="1"/>
</dbReference>
<feature type="transmembrane region" description="Helical" evidence="13">
    <location>
        <begin position="372"/>
        <end position="391"/>
    </location>
</feature>
<comment type="function">
    <text evidence="13">Required for the insertion and/or proper folding and/or complex formation of integral membrane proteins into the membrane. Involved in integration of membrane proteins that insert both dependently and independently of the Sec translocase complex, as well as at least some lipoproteins. Aids folding of multispanning membrane proteins.</text>
</comment>
<feature type="transmembrane region" description="Helical" evidence="13">
    <location>
        <begin position="435"/>
        <end position="460"/>
    </location>
</feature>
<evidence type="ECO:0000256" key="14">
    <source>
        <dbReference type="SAM" id="MobiDB-lite"/>
    </source>
</evidence>
<evidence type="ECO:0000259" key="16">
    <source>
        <dbReference type="Pfam" id="PF14849"/>
    </source>
</evidence>
<dbReference type="eggNOG" id="COG0706">
    <property type="taxonomic scope" value="Bacteria"/>
</dbReference>
<comment type="similarity">
    <text evidence="2 13">Belongs to the OXA1/ALB3/YidC family. Type 1 subfamily.</text>
</comment>
<dbReference type="GO" id="GO:0005886">
    <property type="term" value="C:plasma membrane"/>
    <property type="evidence" value="ECO:0007669"/>
    <property type="project" value="UniProtKB-SubCell"/>
</dbReference>
<evidence type="ECO:0000256" key="1">
    <source>
        <dbReference type="ARBA" id="ARBA00004429"/>
    </source>
</evidence>
<dbReference type="InterPro" id="IPR019998">
    <property type="entry name" value="Membr_insert_YidC"/>
</dbReference>
<accession>U7D5E9</accession>
<keyword evidence="4 13" id="KW-0813">Transport</keyword>
<gene>
    <name evidence="13" type="primary">yidC</name>
    <name evidence="17" type="ORF">CALK_1977</name>
</gene>
<dbReference type="RefSeq" id="WP_022637397.1">
    <property type="nucleotide sequence ID" value="NZ_ASJR01000018.1"/>
</dbReference>
<evidence type="ECO:0000256" key="2">
    <source>
        <dbReference type="ARBA" id="ARBA00010527"/>
    </source>
</evidence>
<reference evidence="17 18" key="1">
    <citation type="journal article" date="2013" name="Environ. Microbiol.">
        <title>Genome analysis of Chitinivibrio alkaliphilus gen. nov., sp. nov., a novel extremely haloalkaliphilic anaerobic chitinolytic bacterium from the candidate phylum Termite Group 3.</title>
        <authorList>
            <person name="Sorokin D.Y."/>
            <person name="Gumerov V.M."/>
            <person name="Rakitin A.L."/>
            <person name="Beletsky A.V."/>
            <person name="Damste J.S."/>
            <person name="Muyzer G."/>
            <person name="Mardanov A.V."/>
            <person name="Ravin N.V."/>
        </authorList>
    </citation>
    <scope>NUCLEOTIDE SEQUENCE [LARGE SCALE GENOMIC DNA]</scope>
    <source>
        <strain evidence="17 18">ACht1</strain>
    </source>
</reference>
<dbReference type="InterPro" id="IPR028055">
    <property type="entry name" value="YidC/Oxa/ALB_C"/>
</dbReference>
<dbReference type="Proteomes" id="UP000017148">
    <property type="component" value="Unassembled WGS sequence"/>
</dbReference>
<feature type="transmembrane region" description="Helical" evidence="13">
    <location>
        <begin position="344"/>
        <end position="366"/>
    </location>
</feature>
<dbReference type="InterPro" id="IPR028053">
    <property type="entry name" value="Membr_insert_YidC_N"/>
</dbReference>
<keyword evidence="7 13" id="KW-0653">Protein transport</keyword>
<comment type="subcellular location">
    <subcellularLocation>
        <location evidence="1">Cell inner membrane</location>
        <topology evidence="1">Multi-pass membrane protein</topology>
    </subcellularLocation>
    <subcellularLocation>
        <location evidence="13">Cell membrane</location>
        <topology evidence="13">Multi-pass membrane protein</topology>
    </subcellularLocation>
</comment>
<sequence>MNRQTLFGVLLVVGALSFLNSPMWYNLLGYKHPSQVTSEESTSSVVQEMPVESSETVVEQSSEKEPEEEISSLAQAEEKIASPEERDPDTIAISNGVLDLAFSEKGARIISAHALEYEYRDDMPSSGVVSLIDTARGGIGALRIGGADTDSLLFSYDTAASTETHAVFRAPYEDSELVKTYHIPENSYYIELSVESRALAGNNVALRFDSGMNEPEDPDNMSTRLVPREYFLSDSRGNISVEKERRETQQEFSGMYRWVGTKSKYFAAAVIYPEEKNLIVTAQSYAVDPSLAVDGNNINYSLTVESGIDDISHEYTLFLGPAQVDLLREAGVGLDRMVFRGWSFLWLDTIFPALCNFVLAVMTAVYSVLGDYGLGILAITILMKLITFPLTQSSLKSMKQMKEIQPKIREIQKKYKKDPQVMQAKMMEFYQKEGVSPLAGLGGCLPMFIQMPIMLSLFVVPRKAIELRGEQTLLVPWAADLSQPEVLFSLPMTLPLYGGHVSLLPILAALLMFFQNKDTITDPQQKSMMYIMPFFMAVMFNNFPAGLTLYFLFSTIFQLLQQKLVNRSAAPTA</sequence>
<dbReference type="InterPro" id="IPR047196">
    <property type="entry name" value="YidC_ALB_C"/>
</dbReference>
<dbReference type="CDD" id="cd20070">
    <property type="entry name" value="5TM_YidC_Alb3"/>
    <property type="match status" value="1"/>
</dbReference>
<keyword evidence="6 13" id="KW-0812">Transmembrane</keyword>
<dbReference type="Gene3D" id="2.70.98.90">
    <property type="match status" value="1"/>
</dbReference>
<dbReference type="HAMAP" id="MF_01810">
    <property type="entry name" value="YidC_type1"/>
    <property type="match status" value="1"/>
</dbReference>
<dbReference type="OrthoDB" id="9780552at2"/>
<evidence type="ECO:0000256" key="11">
    <source>
        <dbReference type="ARBA" id="ARBA00033245"/>
    </source>
</evidence>
<evidence type="ECO:0000256" key="8">
    <source>
        <dbReference type="ARBA" id="ARBA00022989"/>
    </source>
</evidence>
<keyword evidence="18" id="KW-1185">Reference proteome</keyword>
<organism evidence="17 18">
    <name type="scientific">Chitinivibrio alkaliphilus ACht1</name>
    <dbReference type="NCBI Taxonomy" id="1313304"/>
    <lineage>
        <taxon>Bacteria</taxon>
        <taxon>Pseudomonadati</taxon>
        <taxon>Fibrobacterota</taxon>
        <taxon>Chitinivibrionia</taxon>
        <taxon>Chitinivibrionales</taxon>
        <taxon>Chitinivibrionaceae</taxon>
        <taxon>Chitinivibrio</taxon>
    </lineage>
</organism>
<dbReference type="NCBIfam" id="TIGR03592">
    <property type="entry name" value="yidC_oxa1_cterm"/>
    <property type="match status" value="1"/>
</dbReference>
<evidence type="ECO:0000256" key="5">
    <source>
        <dbReference type="ARBA" id="ARBA00022475"/>
    </source>
</evidence>